<protein>
    <submittedName>
        <fullName evidence="4">TonB-dependent receptor plug</fullName>
    </submittedName>
</protein>
<keyword evidence="1" id="KW-0998">Cell outer membrane</keyword>
<dbReference type="SUPFAM" id="SSF56935">
    <property type="entry name" value="Porins"/>
    <property type="match status" value="1"/>
</dbReference>
<dbReference type="NCBIfam" id="TIGR04056">
    <property type="entry name" value="OMP_RagA_SusC"/>
    <property type="match status" value="1"/>
</dbReference>
<dbReference type="Pfam" id="PF13715">
    <property type="entry name" value="CarbopepD_reg_2"/>
    <property type="match status" value="1"/>
</dbReference>
<evidence type="ECO:0000259" key="3">
    <source>
        <dbReference type="Pfam" id="PF07715"/>
    </source>
</evidence>
<organism evidence="4 5">
    <name type="scientific">Chitinophaga pinensis (strain ATCC 43595 / DSM 2588 / LMG 13176 / NBRC 15968 / NCIMB 11800 / UQM 2034)</name>
    <dbReference type="NCBI Taxonomy" id="485918"/>
    <lineage>
        <taxon>Bacteria</taxon>
        <taxon>Pseudomonadati</taxon>
        <taxon>Bacteroidota</taxon>
        <taxon>Chitinophagia</taxon>
        <taxon>Chitinophagales</taxon>
        <taxon>Chitinophagaceae</taxon>
        <taxon>Chitinophaga</taxon>
    </lineage>
</organism>
<dbReference type="Gene3D" id="2.170.130.10">
    <property type="entry name" value="TonB-dependent receptor, plug domain"/>
    <property type="match status" value="1"/>
</dbReference>
<dbReference type="PROSITE" id="PS52016">
    <property type="entry name" value="TONB_DEPENDENT_REC_3"/>
    <property type="match status" value="1"/>
</dbReference>
<comment type="subcellular location">
    <subcellularLocation>
        <location evidence="1">Cell outer membrane</location>
        <topology evidence="1">Multi-pass membrane protein</topology>
    </subcellularLocation>
</comment>
<dbReference type="GO" id="GO:0009279">
    <property type="term" value="C:cell outer membrane"/>
    <property type="evidence" value="ECO:0007669"/>
    <property type="project" value="UniProtKB-SubCell"/>
</dbReference>
<keyword evidence="2" id="KW-0732">Signal</keyword>
<dbReference type="InterPro" id="IPR037066">
    <property type="entry name" value="Plug_dom_sf"/>
</dbReference>
<proteinExistence type="inferred from homology"/>
<dbReference type="EMBL" id="CP001699">
    <property type="protein sequence ID" value="ACU59590.1"/>
    <property type="molecule type" value="Genomic_DNA"/>
</dbReference>
<feature type="signal peptide" evidence="2">
    <location>
        <begin position="1"/>
        <end position="26"/>
    </location>
</feature>
<dbReference type="InterPro" id="IPR023996">
    <property type="entry name" value="TonB-dep_OMP_SusC/RagA"/>
</dbReference>
<dbReference type="RefSeq" id="WP_012789766.1">
    <property type="nucleotide sequence ID" value="NC_013132.1"/>
</dbReference>
<sequence>MKKCTSSFNLCLMLLFSMFFVHGTYAQGRKSTETTLVSFSGASIPLSTLVEKIENETQFHILGIIAYDSIMVSADLAGKPLSFVLDEINRKYGLKWEVYGWDIHLTQTFPPKNASASGQQLIIPAPRLYQFRGTVSDNDGKPLFEATVTRCGTNKKKITNEKGAFSLDAEDSVITIAVSFVGCESVEQIIHYRQKYNIVLKQVSTSIKEVICDGYSKESREASMATIFTLTSSEIEKHPANNLADVLRGRVPGLNIVPLNGVTGSSFKFELRGRNSILNAGSPLFLINGVPIVSDNLNQLSSVITNNTTAGAGPFIVINVNEIESVQVSRDAIATSIYGSRGGNGVIAIWLKSAVPGVSRMVANVNTGISSVAHKFNLLSPDQYMDLRKEAFKNDGITPVNSRGGAGYAPDLFDTTEKYIDWQKLLYGRVTSVTDANLSVSHGGDLVSSYIGFGYWREGSVMDNDMNFQRISLNSSLKCFLPDKRFSIESQFYFSSNTNKIFNGSLMGVLLPQNAARFMGRNKDLKWAEWLDWSRNPDADRKKTYKMNINSVIFNLSPQFLSHNKKLLVKTNIGANANFVNESSLIPSGAMMPLPADSLPGRSFLANSVSNSIIVEPVVEYTWRWLKLLAGGTYQYSKTSGDSSSGYYYDHRYAPAEGRAPLITDRSPVIREYKYGSVFGKLDYNYSNIYFFNFTIRRDGSSRFAPQTRFGNFWATAIAWNFAKESFLRIPKKTLEYAKLRFSYGITGSDQIGDYRYLQFWQPSKASLPDTKGLSLGSLYNSKYSWEQSEKIEFSLDFLMFDGKFSGNVAYFLNRNTRQLVEYKLPRQTGYKSILKNFDAEIQNRGIELFLEARQLKLGAFQLSAGFNLTAAKNTLGSFDGLSQSDYSSRFIIGKSLNAKKLYRWNGVDKATGFDKFDDINGDDKLNENDLMYFDHTDPKYQGGLTLSVSYKGWSFSTSSEFKKVSVPSYTYNVLMGGANWGSLSNQLAVVDKRWRQPGDEAEFSKASALSNSPVNLYRANLINSSRAITNGSFWALRDVNICYTFRNPDLAIRHIDKIELSLKAQNLLTISPYDAGDAEIANLYALPTLRTVVASLKIYFGNPLKKKMI</sequence>
<feature type="chain" id="PRO_5037938608" evidence="2">
    <location>
        <begin position="27"/>
        <end position="1110"/>
    </location>
</feature>
<dbReference type="Proteomes" id="UP000002215">
    <property type="component" value="Chromosome"/>
</dbReference>
<comment type="similarity">
    <text evidence="1">Belongs to the TonB-dependent receptor family.</text>
</comment>
<dbReference type="OrthoDB" id="9816732at2"/>
<gene>
    <name evidence="4" type="ordered locus">Cpin_2097</name>
</gene>
<keyword evidence="1" id="KW-0813">Transport</keyword>
<dbReference type="InterPro" id="IPR012910">
    <property type="entry name" value="Plug_dom"/>
</dbReference>
<evidence type="ECO:0000256" key="1">
    <source>
        <dbReference type="PROSITE-ProRule" id="PRU01360"/>
    </source>
</evidence>
<dbReference type="AlphaFoldDB" id="A0A979G2E0"/>
<keyword evidence="1" id="KW-0472">Membrane</keyword>
<keyword evidence="1" id="KW-1134">Transmembrane beta strand</keyword>
<dbReference type="InterPro" id="IPR008969">
    <property type="entry name" value="CarboxyPept-like_regulatory"/>
</dbReference>
<keyword evidence="4" id="KW-0675">Receptor</keyword>
<evidence type="ECO:0000313" key="4">
    <source>
        <dbReference type="EMBL" id="ACU59590.1"/>
    </source>
</evidence>
<dbReference type="SUPFAM" id="SSF49464">
    <property type="entry name" value="Carboxypeptidase regulatory domain-like"/>
    <property type="match status" value="1"/>
</dbReference>
<accession>A0A979G2E0</accession>
<dbReference type="InterPro" id="IPR039426">
    <property type="entry name" value="TonB-dep_rcpt-like"/>
</dbReference>
<evidence type="ECO:0000313" key="5">
    <source>
        <dbReference type="Proteomes" id="UP000002215"/>
    </source>
</evidence>
<keyword evidence="1" id="KW-0812">Transmembrane</keyword>
<dbReference type="Pfam" id="PF07715">
    <property type="entry name" value="Plug"/>
    <property type="match status" value="1"/>
</dbReference>
<dbReference type="KEGG" id="cpi:Cpin_2097"/>
<reference evidence="5" key="1">
    <citation type="submission" date="2009-08" db="EMBL/GenBank/DDBJ databases">
        <title>The complete genome of Chitinophaga pinensis DSM 2588.</title>
        <authorList>
            <consortium name="US DOE Joint Genome Institute (JGI-PGF)"/>
            <person name="Lucas S."/>
            <person name="Copeland A."/>
            <person name="Lapidus A."/>
            <person name="Glavina del Rio T."/>
            <person name="Dalin E."/>
            <person name="Tice H."/>
            <person name="Bruce D."/>
            <person name="Goodwin L."/>
            <person name="Pitluck S."/>
            <person name="Kyrpides N."/>
            <person name="Mavromatis K."/>
            <person name="Ivanova N."/>
            <person name="Mikhailova N."/>
            <person name="Sims D."/>
            <person name="Meinche L."/>
            <person name="Brettin T."/>
            <person name="Detter J.C."/>
            <person name="Han C."/>
            <person name="Larimer F."/>
            <person name="Land M."/>
            <person name="Hauser L."/>
            <person name="Markowitz V."/>
            <person name="Cheng J.-F."/>
            <person name="Hugenholtz P."/>
            <person name="Woyke T."/>
            <person name="Wu D."/>
            <person name="Spring S."/>
            <person name="Klenk H.-P."/>
            <person name="Eisen J.A."/>
        </authorList>
    </citation>
    <scope>NUCLEOTIDE SEQUENCE [LARGE SCALE GENOMIC DNA]</scope>
    <source>
        <strain evidence="5">ATCC 43595 / DSM 2588 / LMG 13176 / NBRC 15968 / NCIMB 11800 / UQM 2034</strain>
    </source>
</reference>
<dbReference type="Gene3D" id="2.60.40.1120">
    <property type="entry name" value="Carboxypeptidase-like, regulatory domain"/>
    <property type="match status" value="1"/>
</dbReference>
<evidence type="ECO:0000256" key="2">
    <source>
        <dbReference type="SAM" id="SignalP"/>
    </source>
</evidence>
<name>A0A979G2E0_CHIPD</name>
<feature type="domain" description="TonB-dependent receptor plug" evidence="3">
    <location>
        <begin position="224"/>
        <end position="346"/>
    </location>
</feature>
<reference evidence="4 5" key="2">
    <citation type="journal article" date="2010" name="Stand. Genomic Sci.">
        <title>Complete genome sequence of Chitinophaga pinensis type strain (UQM 2034).</title>
        <authorList>
            <person name="Glavina Del Rio T."/>
            <person name="Abt B."/>
            <person name="Spring S."/>
            <person name="Lapidus A."/>
            <person name="Nolan M."/>
            <person name="Tice H."/>
            <person name="Copeland A."/>
            <person name="Cheng J.F."/>
            <person name="Chen F."/>
            <person name="Bruce D."/>
            <person name="Goodwin L."/>
            <person name="Pitluck S."/>
            <person name="Ivanova N."/>
            <person name="Mavromatis K."/>
            <person name="Mikhailova N."/>
            <person name="Pati A."/>
            <person name="Chen A."/>
            <person name="Palaniappan K."/>
            <person name="Land M."/>
            <person name="Hauser L."/>
            <person name="Chang Y.J."/>
            <person name="Jeffries C.D."/>
            <person name="Chain P."/>
            <person name="Saunders E."/>
            <person name="Detter J.C."/>
            <person name="Brettin T."/>
            <person name="Rohde M."/>
            <person name="Goker M."/>
            <person name="Bristow J."/>
            <person name="Eisen J.A."/>
            <person name="Markowitz V."/>
            <person name="Hugenholtz P."/>
            <person name="Kyrpides N.C."/>
            <person name="Klenk H.P."/>
            <person name="Lucas S."/>
        </authorList>
    </citation>
    <scope>NUCLEOTIDE SEQUENCE [LARGE SCALE GENOMIC DNA]</scope>
    <source>
        <strain evidence="5">ATCC 43595 / DSM 2588 / LMG 13176 / NBRC 15968 / NCIMB 11800 / UQM 2034</strain>
    </source>
</reference>